<gene>
    <name evidence="2" type="ORF">KIN20_019236</name>
</gene>
<keyword evidence="1" id="KW-0732">Signal</keyword>
<evidence type="ECO:0000313" key="2">
    <source>
        <dbReference type="EMBL" id="KAJ1360303.1"/>
    </source>
</evidence>
<dbReference type="AlphaFoldDB" id="A0AAD5MRA3"/>
<accession>A0AAD5MRA3</accession>
<evidence type="ECO:0000313" key="3">
    <source>
        <dbReference type="Proteomes" id="UP001196413"/>
    </source>
</evidence>
<feature type="signal peptide" evidence="1">
    <location>
        <begin position="1"/>
        <end position="22"/>
    </location>
</feature>
<dbReference type="EMBL" id="JAHQIW010003837">
    <property type="protein sequence ID" value="KAJ1360303.1"/>
    <property type="molecule type" value="Genomic_DNA"/>
</dbReference>
<dbReference type="PROSITE" id="PS51257">
    <property type="entry name" value="PROKAR_LIPOPROTEIN"/>
    <property type="match status" value="1"/>
</dbReference>
<keyword evidence="3" id="KW-1185">Reference proteome</keyword>
<evidence type="ECO:0000256" key="1">
    <source>
        <dbReference type="SAM" id="SignalP"/>
    </source>
</evidence>
<protein>
    <submittedName>
        <fullName evidence="2">Uncharacterized protein</fullName>
    </submittedName>
</protein>
<organism evidence="2 3">
    <name type="scientific">Parelaphostrongylus tenuis</name>
    <name type="common">Meningeal worm</name>
    <dbReference type="NCBI Taxonomy" id="148309"/>
    <lineage>
        <taxon>Eukaryota</taxon>
        <taxon>Metazoa</taxon>
        <taxon>Ecdysozoa</taxon>
        <taxon>Nematoda</taxon>
        <taxon>Chromadorea</taxon>
        <taxon>Rhabditida</taxon>
        <taxon>Rhabditina</taxon>
        <taxon>Rhabditomorpha</taxon>
        <taxon>Strongyloidea</taxon>
        <taxon>Metastrongylidae</taxon>
        <taxon>Parelaphostrongylus</taxon>
    </lineage>
</organism>
<sequence>MMKRATNSSIISLVATISTVFGCGVTPAGQVSTTNFTVTGFTLPVAMVYSEAIDVRAQVPGIAANAAGATGFVRRLVMQTVIDVLESQARSALLPDAIISSILSQLEVNVAYVPMNCQKVVFNLMDNQEEMINKCIIVDNTVTGICPRKDKHQKMMCNQVMLGAVSETHLRISGTLSTRTSSWQIGRGQCGKV</sequence>
<dbReference type="Proteomes" id="UP001196413">
    <property type="component" value="Unassembled WGS sequence"/>
</dbReference>
<comment type="caution">
    <text evidence="2">The sequence shown here is derived from an EMBL/GenBank/DDBJ whole genome shotgun (WGS) entry which is preliminary data.</text>
</comment>
<proteinExistence type="predicted"/>
<reference evidence="2" key="1">
    <citation type="submission" date="2021-06" db="EMBL/GenBank/DDBJ databases">
        <title>Parelaphostrongylus tenuis whole genome reference sequence.</title>
        <authorList>
            <person name="Garwood T.J."/>
            <person name="Larsen P.A."/>
            <person name="Fountain-Jones N.M."/>
            <person name="Garbe J.R."/>
            <person name="Macchietto M.G."/>
            <person name="Kania S.A."/>
            <person name="Gerhold R.W."/>
            <person name="Richards J.E."/>
            <person name="Wolf T.M."/>
        </authorList>
    </citation>
    <scope>NUCLEOTIDE SEQUENCE</scope>
    <source>
        <strain evidence="2">MNPRO001-30</strain>
        <tissue evidence="2">Meninges</tissue>
    </source>
</reference>
<name>A0AAD5MRA3_PARTN</name>
<feature type="chain" id="PRO_5042200432" evidence="1">
    <location>
        <begin position="23"/>
        <end position="193"/>
    </location>
</feature>